<evidence type="ECO:0000313" key="3">
    <source>
        <dbReference type="Proteomes" id="UP000694385"/>
    </source>
</evidence>
<feature type="compositionally biased region" description="Polar residues" evidence="1">
    <location>
        <begin position="144"/>
        <end position="159"/>
    </location>
</feature>
<dbReference type="InterPro" id="IPR026719">
    <property type="entry name" value="ERICH1"/>
</dbReference>
<organism evidence="2 3">
    <name type="scientific">Jaculus jaculus</name>
    <name type="common">Lesser Egyptian jerboa</name>
    <dbReference type="NCBI Taxonomy" id="51337"/>
    <lineage>
        <taxon>Eukaryota</taxon>
        <taxon>Metazoa</taxon>
        <taxon>Chordata</taxon>
        <taxon>Craniata</taxon>
        <taxon>Vertebrata</taxon>
        <taxon>Euteleostomi</taxon>
        <taxon>Mammalia</taxon>
        <taxon>Eutheria</taxon>
        <taxon>Euarchontoglires</taxon>
        <taxon>Glires</taxon>
        <taxon>Rodentia</taxon>
        <taxon>Myomorpha</taxon>
        <taxon>Dipodoidea</taxon>
        <taxon>Dipodidae</taxon>
        <taxon>Dipodinae</taxon>
        <taxon>Jaculus</taxon>
    </lineage>
</organism>
<dbReference type="PANTHER" id="PTHR22444">
    <property type="entry name" value="GLUTAMATE-RICH PROTEIN 1"/>
    <property type="match status" value="1"/>
</dbReference>
<dbReference type="GeneTree" id="ENSGT00390000005606"/>
<feature type="compositionally biased region" description="Basic residues" evidence="1">
    <location>
        <begin position="160"/>
        <end position="177"/>
    </location>
</feature>
<dbReference type="Ensembl" id="ENSJJAT00000026502.1">
    <property type="protein sequence ID" value="ENSJJAP00000019963.1"/>
    <property type="gene ID" value="ENSJJAG00000020777.1"/>
</dbReference>
<reference evidence="2" key="1">
    <citation type="submission" date="2025-08" db="UniProtKB">
        <authorList>
            <consortium name="Ensembl"/>
        </authorList>
    </citation>
    <scope>IDENTIFICATION</scope>
</reference>
<reference evidence="2" key="2">
    <citation type="submission" date="2025-09" db="UniProtKB">
        <authorList>
            <consortium name="Ensembl"/>
        </authorList>
    </citation>
    <scope>IDENTIFICATION</scope>
</reference>
<dbReference type="OMA" id="MTHRKEV"/>
<proteinExistence type="predicted"/>
<feature type="region of interest" description="Disordered" evidence="1">
    <location>
        <begin position="13"/>
        <end position="41"/>
    </location>
</feature>
<accession>A0A8C5L7G4</accession>
<dbReference type="AlphaFoldDB" id="A0A8C5L7G4"/>
<evidence type="ECO:0000313" key="2">
    <source>
        <dbReference type="Ensembl" id="ENSJJAP00000019963.1"/>
    </source>
</evidence>
<dbReference type="PANTHER" id="PTHR22444:SF1">
    <property type="entry name" value="GLUTAMATE-RICH PROTEIN 1"/>
    <property type="match status" value="1"/>
</dbReference>
<keyword evidence="3" id="KW-1185">Reference proteome</keyword>
<protein>
    <recommendedName>
        <fullName evidence="4">Glutamate-rich protein 1</fullName>
    </recommendedName>
</protein>
<dbReference type="Proteomes" id="UP000694385">
    <property type="component" value="Unassembled WGS sequence"/>
</dbReference>
<evidence type="ECO:0008006" key="4">
    <source>
        <dbReference type="Google" id="ProtNLM"/>
    </source>
</evidence>
<feature type="region of interest" description="Disordered" evidence="1">
    <location>
        <begin position="90"/>
        <end position="179"/>
    </location>
</feature>
<feature type="compositionally biased region" description="Polar residues" evidence="1">
    <location>
        <begin position="23"/>
        <end position="40"/>
    </location>
</feature>
<name>A0A8C5L7G4_JACJA</name>
<sequence>VFIDKVRKRLFPSVPSSPEKETPQSLALETPPKNITSETVQQKDDVDALHHLTGKDGLHISFFYPSDLYLVYSFSLDLLLGEHILQLPEPTQASKSGPSSSANHSSNLNLPDQQKRRRSRKHKSKKKLKNPNDVIIEQEESKKQQNLLQGKDTSGPTVSKNKKKKLKKKQQLRRKKAAGLVTKASGVSFTYQPEEGSSEQEDVDEGGTVPDIIQKDNELADSKVDGNLNFLKATQEIDHDDSSVYIETAEALLCSLESRRMPPSDILTLDHRKAQLYLKDMERLKNILERFQECFTLSPDHARVFSDFFNYWATHILPLKSS</sequence>
<evidence type="ECO:0000256" key="1">
    <source>
        <dbReference type="SAM" id="MobiDB-lite"/>
    </source>
</evidence>
<feature type="compositionally biased region" description="Low complexity" evidence="1">
    <location>
        <begin position="94"/>
        <end position="109"/>
    </location>
</feature>
<feature type="compositionally biased region" description="Basic residues" evidence="1">
    <location>
        <begin position="115"/>
        <end position="129"/>
    </location>
</feature>